<evidence type="ECO:0000256" key="1">
    <source>
        <dbReference type="SAM" id="MobiDB-lite"/>
    </source>
</evidence>
<dbReference type="EMBL" id="SRPY01000228">
    <property type="protein sequence ID" value="KAG5926870.1"/>
    <property type="molecule type" value="Genomic_DNA"/>
</dbReference>
<gene>
    <name evidence="2" type="ORF">E4U42_002837</name>
</gene>
<name>A0A8K0JA47_9HYPO</name>
<feature type="compositionally biased region" description="Basic and acidic residues" evidence="1">
    <location>
        <begin position="258"/>
        <end position="270"/>
    </location>
</feature>
<keyword evidence="3" id="KW-1185">Reference proteome</keyword>
<feature type="region of interest" description="Disordered" evidence="1">
    <location>
        <begin position="251"/>
        <end position="270"/>
    </location>
</feature>
<feature type="region of interest" description="Disordered" evidence="1">
    <location>
        <begin position="208"/>
        <end position="227"/>
    </location>
</feature>
<proteinExistence type="predicted"/>
<feature type="compositionally biased region" description="Polar residues" evidence="1">
    <location>
        <begin position="214"/>
        <end position="227"/>
    </location>
</feature>
<dbReference type="Proteomes" id="UP000811619">
    <property type="component" value="Unassembled WGS sequence"/>
</dbReference>
<dbReference type="AlphaFoldDB" id="A0A8K0JA47"/>
<evidence type="ECO:0000313" key="3">
    <source>
        <dbReference type="Proteomes" id="UP000811619"/>
    </source>
</evidence>
<accession>A0A8K0JA47</accession>
<evidence type="ECO:0000313" key="2">
    <source>
        <dbReference type="EMBL" id="KAG5926870.1"/>
    </source>
</evidence>
<dbReference type="OrthoDB" id="4468425at2759"/>
<protein>
    <submittedName>
        <fullName evidence="2">Uncharacterized protein</fullName>
    </submittedName>
</protein>
<sequence length="458" mass="50282">MDPCVEAQRVPPTLPHNVRLLGDAVKLLLDANDTASLTVLASRLAPYRIDLKEALVGETLSLQPVLVFEDGYDARSATSGHTFASHQEAQTDVGAQCFPSSIASRTTYTDSTITNMEFPVTSFGDFANHGILSQGAEHACPASGRGLDTDAVFGVAHAPASESLYDGWELFDFETPLNGSDLDCQAARSGSRCHASPEAVMLDDMTHSYRQDGQPGSPSTPTAGNASSMLDTISAAATGRPGLLGQEAMHAQTTPVPARDHEADGTDWKQHKTAKASRFLADATPCKVDVMVQTCLRPDYHQFLKTNLPRWVRDGLWHNEWSQSHGAGGRPGRFENLQRVYSCFCQLDARMRDDAIRGRMVMVLLHLEFESMYHDWKSGRVELAEPVTSMGRGNISAVIDSILEKAHPEWRLADSKQRAAFRAKFHNRKRHGKRWWMLMDALGPSVLLLCSSRFAGAM</sequence>
<organism evidence="2 3">
    <name type="scientific">Claviceps africana</name>
    <dbReference type="NCBI Taxonomy" id="83212"/>
    <lineage>
        <taxon>Eukaryota</taxon>
        <taxon>Fungi</taxon>
        <taxon>Dikarya</taxon>
        <taxon>Ascomycota</taxon>
        <taxon>Pezizomycotina</taxon>
        <taxon>Sordariomycetes</taxon>
        <taxon>Hypocreomycetidae</taxon>
        <taxon>Hypocreales</taxon>
        <taxon>Clavicipitaceae</taxon>
        <taxon>Claviceps</taxon>
    </lineage>
</organism>
<comment type="caution">
    <text evidence="2">The sequence shown here is derived from an EMBL/GenBank/DDBJ whole genome shotgun (WGS) entry which is preliminary data.</text>
</comment>
<reference evidence="2" key="1">
    <citation type="journal article" date="2020" name="bioRxiv">
        <title>Whole genome comparisons of ergot fungi reveals the divergence and evolution of species within the genus Claviceps are the result of varying mechanisms driving genome evolution and host range expansion.</title>
        <authorList>
            <person name="Wyka S.A."/>
            <person name="Mondo S.J."/>
            <person name="Liu M."/>
            <person name="Dettman J."/>
            <person name="Nalam V."/>
            <person name="Broders K.D."/>
        </authorList>
    </citation>
    <scope>NUCLEOTIDE SEQUENCE</scope>
    <source>
        <strain evidence="2">CCC 489</strain>
    </source>
</reference>